<gene>
    <name evidence="3" type="ORF">A1Q2_00369</name>
</gene>
<dbReference type="InParanoid" id="K1VXP1"/>
<dbReference type="PANTHER" id="PTHR38694:SF1">
    <property type="entry name" value="PEROXIN DOMAIN-CONTAINING PROTEIN"/>
    <property type="match status" value="1"/>
</dbReference>
<feature type="compositionally biased region" description="Low complexity" evidence="1">
    <location>
        <begin position="59"/>
        <end position="73"/>
    </location>
</feature>
<sequence>MAAHPPPGAFSSPGAVPATAVPATDPVINQTTDKDPIVIHEDHHEPAPIPAQAAEDAPIHQNPAAAALAAQPPKGKQEDVPVVSYEENDPRDTTTSAMYRAPGPPHPPIDAGVVNTTNPPGDDGVQLVEGIDNRDLYALVRRFNTQINRVLSPAEHLPPKEPDLRMSNLPNIPYRSDTLKSNFERVAATVGPSTKRGLRELQRLRDWHNETSRTAKYCVAYFVSWFFGYTLLAVCVFFTVLMCFPDTRRLLFPEIKPPPGKPKSATDPTNQKGDESLIAPKNPNQQRTKGEQAEEQGFETRAMIEAYAQAIIVGGTHKKGDPKKQPPEEDNLVHDEKGNVIGKHVDGDDPVAEAQGTAVKVGGENVVAKPGKEKEATNQAVKKKRDQTIEKMAKATETSLGAIADTVEILYNSILSGCPTNAQLTLHLLRVSEDLKTPLPPPPENKDIKSAKKTLKDTSPANPSGAAVAAEKREIEESNNPAEKTKAKTKHHLSNAFKKISKKLAGVHGDVAVDGNTKPFEDKLIDKKFGKESPDAYGCKLDGKGGHLIIDEDSGRLGWDNVAVPRLALGLLGGAEVDSLGLTIRFAGDADEYHFQSLERREQLFNRLIALGPQRAVATPDDSEALSNIHPDSRVVLNHEQDAVATYRLPELAELTILGSHQCRCNDVDGGFDDPFTPMDDPQPPTLPGDLRDPDPRHTFAHAARQVHIDLSLRPTSESSHHFRCALAKCALNRDVRRLTITVSEIFHLGMVLAPLQQKLNPGWRHENFEIEVRFRGQMPEFDVRALLAGLIELDPERVTVEAI</sequence>
<evidence type="ECO:0000256" key="1">
    <source>
        <dbReference type="SAM" id="MobiDB-lite"/>
    </source>
</evidence>
<evidence type="ECO:0000256" key="2">
    <source>
        <dbReference type="SAM" id="Phobius"/>
    </source>
</evidence>
<dbReference type="STRING" id="1220162.K1VXP1"/>
<dbReference type="Pfam" id="PF11696">
    <property type="entry name" value="DUF3292"/>
    <property type="match status" value="2"/>
</dbReference>
<dbReference type="AlphaFoldDB" id="K1VXP1"/>
<dbReference type="HOGENOM" id="CLU_350281_0_0_1"/>
<evidence type="ECO:0000313" key="4">
    <source>
        <dbReference type="Proteomes" id="UP000006757"/>
    </source>
</evidence>
<keyword evidence="4" id="KW-1185">Reference proteome</keyword>
<proteinExistence type="predicted"/>
<dbReference type="PANTHER" id="PTHR38694">
    <property type="entry name" value="CONSERVED EXPRESSED PROTEIN"/>
    <property type="match status" value="1"/>
</dbReference>
<evidence type="ECO:0000313" key="3">
    <source>
        <dbReference type="EMBL" id="EKD05306.1"/>
    </source>
</evidence>
<dbReference type="EMBL" id="AMBO01000138">
    <property type="protein sequence ID" value="EKD05306.1"/>
    <property type="molecule type" value="Genomic_DNA"/>
</dbReference>
<feature type="compositionally biased region" description="Basic and acidic residues" evidence="1">
    <location>
        <begin position="32"/>
        <end position="46"/>
    </location>
</feature>
<organism evidence="3 4">
    <name type="scientific">Trichosporon asahii var. asahii (strain CBS 8904)</name>
    <name type="common">Yeast</name>
    <dbReference type="NCBI Taxonomy" id="1220162"/>
    <lineage>
        <taxon>Eukaryota</taxon>
        <taxon>Fungi</taxon>
        <taxon>Dikarya</taxon>
        <taxon>Basidiomycota</taxon>
        <taxon>Agaricomycotina</taxon>
        <taxon>Tremellomycetes</taxon>
        <taxon>Trichosporonales</taxon>
        <taxon>Trichosporonaceae</taxon>
        <taxon>Trichosporon</taxon>
    </lineage>
</organism>
<dbReference type="Proteomes" id="UP000006757">
    <property type="component" value="Unassembled WGS sequence"/>
</dbReference>
<feature type="region of interest" description="Disordered" evidence="1">
    <location>
        <begin position="435"/>
        <end position="491"/>
    </location>
</feature>
<reference evidence="3 4" key="1">
    <citation type="journal article" date="2012" name="Eukaryot. Cell">
        <title>Genome sequence of the Trichosporon asahii environmental strain CBS 8904.</title>
        <authorList>
            <person name="Yang R.Y."/>
            <person name="Li H.T."/>
            <person name="Zhu H."/>
            <person name="Zhou G.P."/>
            <person name="Wang M."/>
            <person name="Wang L."/>
        </authorList>
    </citation>
    <scope>NUCLEOTIDE SEQUENCE [LARGE SCALE GENOMIC DNA]</scope>
    <source>
        <strain evidence="3 4">CBS 8904</strain>
    </source>
</reference>
<feature type="transmembrane region" description="Helical" evidence="2">
    <location>
        <begin position="219"/>
        <end position="244"/>
    </location>
</feature>
<feature type="region of interest" description="Disordered" evidence="1">
    <location>
        <begin position="1"/>
        <end position="80"/>
    </location>
</feature>
<dbReference type="InterPro" id="IPR021709">
    <property type="entry name" value="DUF3292"/>
</dbReference>
<dbReference type="eggNOG" id="ENOG502QS59">
    <property type="taxonomic scope" value="Eukaryota"/>
</dbReference>
<keyword evidence="2" id="KW-0472">Membrane</keyword>
<protein>
    <submittedName>
        <fullName evidence="3">Uncharacterized protein</fullName>
    </submittedName>
</protein>
<accession>K1VXP1</accession>
<comment type="caution">
    <text evidence="3">The sequence shown here is derived from an EMBL/GenBank/DDBJ whole genome shotgun (WGS) entry which is preliminary data.</text>
</comment>
<feature type="compositionally biased region" description="Low complexity" evidence="1">
    <location>
        <begin position="15"/>
        <end position="24"/>
    </location>
</feature>
<feature type="compositionally biased region" description="Basic and acidic residues" evidence="1">
    <location>
        <begin position="444"/>
        <end position="456"/>
    </location>
</feature>
<name>K1VXP1_TRIAC</name>
<keyword evidence="2" id="KW-1133">Transmembrane helix</keyword>
<dbReference type="OrthoDB" id="1708389at2759"/>
<feature type="region of interest" description="Disordered" evidence="1">
    <location>
        <begin position="253"/>
        <end position="296"/>
    </location>
</feature>
<keyword evidence="2" id="KW-0812">Transmembrane</keyword>